<dbReference type="InterPro" id="IPR031367">
    <property type="entry name" value="CCDC24"/>
</dbReference>
<dbReference type="PANTHER" id="PTHR28601:SF1">
    <property type="entry name" value="COILED-COIL DOMAIN-CONTAINING PROTEIN 24"/>
    <property type="match status" value="1"/>
</dbReference>
<feature type="compositionally biased region" description="Basic residues" evidence="1">
    <location>
        <begin position="340"/>
        <end position="349"/>
    </location>
</feature>
<organism evidence="2 3">
    <name type="scientific">Desmophyllum pertusum</name>
    <dbReference type="NCBI Taxonomy" id="174260"/>
    <lineage>
        <taxon>Eukaryota</taxon>
        <taxon>Metazoa</taxon>
        <taxon>Cnidaria</taxon>
        <taxon>Anthozoa</taxon>
        <taxon>Hexacorallia</taxon>
        <taxon>Scleractinia</taxon>
        <taxon>Caryophylliina</taxon>
        <taxon>Caryophylliidae</taxon>
        <taxon>Desmophyllum</taxon>
    </lineage>
</organism>
<dbReference type="Pfam" id="PF15669">
    <property type="entry name" value="CCDC24"/>
    <property type="match status" value="1"/>
</dbReference>
<feature type="compositionally biased region" description="Polar residues" evidence="1">
    <location>
        <begin position="166"/>
        <end position="179"/>
    </location>
</feature>
<dbReference type="PANTHER" id="PTHR28601">
    <property type="entry name" value="COILED-COIL DOMAIN-CONTAINING PROTEIN 24"/>
    <property type="match status" value="1"/>
</dbReference>
<dbReference type="EMBL" id="MU825894">
    <property type="protein sequence ID" value="KAJ7383859.1"/>
    <property type="molecule type" value="Genomic_DNA"/>
</dbReference>
<comment type="caution">
    <text evidence="2">The sequence shown here is derived from an EMBL/GenBank/DDBJ whole genome shotgun (WGS) entry which is preliminary data.</text>
</comment>
<feature type="region of interest" description="Disordered" evidence="1">
    <location>
        <begin position="137"/>
        <end position="180"/>
    </location>
</feature>
<accession>A0A9W9ZPY9</accession>
<sequence>MSERSLSSMEWRLESFESRASLWRLIEEFVPESERLEIKEALGEDLVDETLDLQNETSTLLEIWQDYREETDKEEKEQALQRHLNRLPEPPMIRENLKKEVKMFVEMLHQRAREEGRNTASVLSQEESSIVEYVFDNTAARPSSSSSRPSTAHSSRDGRQTPMRATPSSDGSRCTSSLSDHLDSMNDKLNALEIDRITDHLRQLLLEEKEGLLGDIAFLQDCLMEESDYREHVTSPLDLEPSLRDLRDLGTKLEKELLHNVTPVTKQPKRRLSESKRQTSLEEKPSLPTRRISFGSESHPVPRPPSTSHDRHHHSMVPSRTLTSKNSEASGLSRGSSLRLRPHLPMKVH</sequence>
<feature type="compositionally biased region" description="Low complexity" evidence="1">
    <location>
        <begin position="138"/>
        <end position="153"/>
    </location>
</feature>
<feature type="compositionally biased region" description="Basic and acidic residues" evidence="1">
    <location>
        <begin position="271"/>
        <end position="285"/>
    </location>
</feature>
<dbReference type="Proteomes" id="UP001163046">
    <property type="component" value="Unassembled WGS sequence"/>
</dbReference>
<evidence type="ECO:0000313" key="2">
    <source>
        <dbReference type="EMBL" id="KAJ7383859.1"/>
    </source>
</evidence>
<feature type="compositionally biased region" description="Low complexity" evidence="1">
    <location>
        <begin position="330"/>
        <end position="339"/>
    </location>
</feature>
<dbReference type="AlphaFoldDB" id="A0A9W9ZPY9"/>
<dbReference type="OrthoDB" id="6022633at2759"/>
<name>A0A9W9ZPY9_9CNID</name>
<protein>
    <submittedName>
        <fullName evidence="2">Coiled-coil domain-containing protein 24</fullName>
    </submittedName>
</protein>
<feature type="region of interest" description="Disordered" evidence="1">
    <location>
        <begin position="259"/>
        <end position="349"/>
    </location>
</feature>
<proteinExistence type="predicted"/>
<evidence type="ECO:0000256" key="1">
    <source>
        <dbReference type="SAM" id="MobiDB-lite"/>
    </source>
</evidence>
<reference evidence="2" key="1">
    <citation type="submission" date="2023-01" db="EMBL/GenBank/DDBJ databases">
        <title>Genome assembly of the deep-sea coral Lophelia pertusa.</title>
        <authorList>
            <person name="Herrera S."/>
            <person name="Cordes E."/>
        </authorList>
    </citation>
    <scope>NUCLEOTIDE SEQUENCE</scope>
    <source>
        <strain evidence="2">USNM1676648</strain>
        <tissue evidence="2">Polyp</tissue>
    </source>
</reference>
<feature type="compositionally biased region" description="Polar residues" evidence="1">
    <location>
        <begin position="318"/>
        <end position="329"/>
    </location>
</feature>
<keyword evidence="3" id="KW-1185">Reference proteome</keyword>
<gene>
    <name evidence="2" type="primary">ccdc24_1</name>
    <name evidence="2" type="ORF">OS493_025735</name>
</gene>
<evidence type="ECO:0000313" key="3">
    <source>
        <dbReference type="Proteomes" id="UP001163046"/>
    </source>
</evidence>